<keyword evidence="6 9" id="KW-0067">ATP-binding</keyword>
<dbReference type="GO" id="GO:0016887">
    <property type="term" value="F:ATP hydrolysis activity"/>
    <property type="evidence" value="ECO:0007669"/>
    <property type="project" value="InterPro"/>
</dbReference>
<dbReference type="EC" id="3.6.3.-" evidence="9"/>
<evidence type="ECO:0000256" key="7">
    <source>
        <dbReference type="ARBA" id="ARBA00023136"/>
    </source>
</evidence>
<keyword evidence="3" id="KW-0813">Transport</keyword>
<evidence type="ECO:0000256" key="6">
    <source>
        <dbReference type="ARBA" id="ARBA00022840"/>
    </source>
</evidence>
<sequence length="253" mass="27847">MIEVKNLSLEIQKAPILRGVNFTIEDHEILGIVGPSGSGKSMTIKSLMGLLPEGSQVSGQVYDGKKEVDIGNFKPFESDTRFCILPQDSMNGLNPYEKLGKQMIKCRKMYGLSQDKASVQELFLELGLPGDEEFLNRYPSSLSGGMRQRVAIALCLAMEPKVLIADEPTTSLDPINQLKFLDHLRDVHKNHGTTLIVISHNIALVSYIANRILVLSQGQVVEEGDSRAILDHPQAPASKEIVYGARELYGGLE</sequence>
<proteinExistence type="inferred from homology"/>
<dbReference type="InterPro" id="IPR003593">
    <property type="entry name" value="AAA+_ATPase"/>
</dbReference>
<dbReference type="InterPro" id="IPR017871">
    <property type="entry name" value="ABC_transporter-like_CS"/>
</dbReference>
<dbReference type="PANTHER" id="PTHR43297">
    <property type="entry name" value="OLIGOPEPTIDE TRANSPORT ATP-BINDING PROTEIN APPD"/>
    <property type="match status" value="1"/>
</dbReference>
<dbReference type="SUPFAM" id="SSF52540">
    <property type="entry name" value="P-loop containing nucleoside triphosphate hydrolases"/>
    <property type="match status" value="1"/>
</dbReference>
<dbReference type="EMBL" id="CAACYI010000001">
    <property type="protein sequence ID" value="VFB17112.1"/>
    <property type="molecule type" value="Genomic_DNA"/>
</dbReference>
<keyword evidence="5" id="KW-0547">Nucleotide-binding</keyword>
<dbReference type="CDD" id="cd03257">
    <property type="entry name" value="ABC_NikE_OppD_transporters"/>
    <property type="match status" value="1"/>
</dbReference>
<evidence type="ECO:0000256" key="5">
    <source>
        <dbReference type="ARBA" id="ARBA00022741"/>
    </source>
</evidence>
<keyword evidence="10" id="KW-1185">Reference proteome</keyword>
<keyword evidence="9" id="KW-0378">Hydrolase</keyword>
<feature type="domain" description="ABC transporter" evidence="8">
    <location>
        <begin position="2"/>
        <end position="242"/>
    </location>
</feature>
<dbReference type="Pfam" id="PF00005">
    <property type="entry name" value="ABC_tran"/>
    <property type="match status" value="1"/>
</dbReference>
<evidence type="ECO:0000259" key="8">
    <source>
        <dbReference type="PROSITE" id="PS50893"/>
    </source>
</evidence>
<dbReference type="InterPro" id="IPR050388">
    <property type="entry name" value="ABC_Ni/Peptide_Import"/>
</dbReference>
<dbReference type="SMART" id="SM00382">
    <property type="entry name" value="AAA"/>
    <property type="match status" value="1"/>
</dbReference>
<gene>
    <name evidence="9" type="primary">gsiA_8</name>
    <name evidence="9" type="ORF">NCTC13150_01697</name>
</gene>
<keyword evidence="7" id="KW-0472">Membrane</keyword>
<evidence type="ECO:0000313" key="10">
    <source>
        <dbReference type="Proteomes" id="UP000377798"/>
    </source>
</evidence>
<dbReference type="InterPro" id="IPR027417">
    <property type="entry name" value="P-loop_NTPase"/>
</dbReference>
<dbReference type="AlphaFoldDB" id="A0A8H2QYP2"/>
<accession>A0A8H2QYP2</accession>
<dbReference type="PROSITE" id="PS50893">
    <property type="entry name" value="ABC_TRANSPORTER_2"/>
    <property type="match status" value="1"/>
</dbReference>
<reference evidence="9 10" key="1">
    <citation type="submission" date="2019-02" db="EMBL/GenBank/DDBJ databases">
        <authorList>
            <consortium name="Pathogen Informatics"/>
        </authorList>
    </citation>
    <scope>NUCLEOTIDE SEQUENCE [LARGE SCALE GENOMIC DNA]</scope>
    <source>
        <strain evidence="9 10">3012STDY7089603</strain>
    </source>
</reference>
<dbReference type="PROSITE" id="PS00211">
    <property type="entry name" value="ABC_TRANSPORTER_1"/>
    <property type="match status" value="1"/>
</dbReference>
<dbReference type="PANTHER" id="PTHR43297:SF2">
    <property type="entry name" value="DIPEPTIDE TRANSPORT ATP-BINDING PROTEIN DPPD"/>
    <property type="match status" value="1"/>
</dbReference>
<comment type="caution">
    <text evidence="9">The sequence shown here is derived from an EMBL/GenBank/DDBJ whole genome shotgun (WGS) entry which is preliminary data.</text>
</comment>
<dbReference type="GO" id="GO:0005886">
    <property type="term" value="C:plasma membrane"/>
    <property type="evidence" value="ECO:0007669"/>
    <property type="project" value="UniProtKB-SubCell"/>
</dbReference>
<dbReference type="InterPro" id="IPR003439">
    <property type="entry name" value="ABC_transporter-like_ATP-bd"/>
</dbReference>
<keyword evidence="4" id="KW-1003">Cell membrane</keyword>
<comment type="similarity">
    <text evidence="2">Belongs to the ABC transporter superfamily.</text>
</comment>
<evidence type="ECO:0000256" key="3">
    <source>
        <dbReference type="ARBA" id="ARBA00022448"/>
    </source>
</evidence>
<evidence type="ECO:0000256" key="4">
    <source>
        <dbReference type="ARBA" id="ARBA00022475"/>
    </source>
</evidence>
<evidence type="ECO:0000256" key="1">
    <source>
        <dbReference type="ARBA" id="ARBA00004202"/>
    </source>
</evidence>
<organism evidence="9 10">
    <name type="scientific">Urinicoccus massiliensis</name>
    <dbReference type="NCBI Taxonomy" id="1723382"/>
    <lineage>
        <taxon>Bacteria</taxon>
        <taxon>Bacillati</taxon>
        <taxon>Bacillota</taxon>
        <taxon>Tissierellia</taxon>
        <taxon>Tissierellales</taxon>
        <taxon>Peptoniphilaceae</taxon>
        <taxon>Urinicoccus</taxon>
    </lineage>
</organism>
<dbReference type="Gene3D" id="3.40.50.300">
    <property type="entry name" value="P-loop containing nucleotide triphosphate hydrolases"/>
    <property type="match status" value="1"/>
</dbReference>
<dbReference type="Proteomes" id="UP000377798">
    <property type="component" value="Unassembled WGS sequence"/>
</dbReference>
<comment type="subcellular location">
    <subcellularLocation>
        <location evidence="1">Cell membrane</location>
        <topology evidence="1">Peripheral membrane protein</topology>
    </subcellularLocation>
</comment>
<dbReference type="RefSeq" id="WP_072469947.1">
    <property type="nucleotide sequence ID" value="NZ_CAACYI010000001.1"/>
</dbReference>
<evidence type="ECO:0000256" key="2">
    <source>
        <dbReference type="ARBA" id="ARBA00005417"/>
    </source>
</evidence>
<dbReference type="GO" id="GO:0005524">
    <property type="term" value="F:ATP binding"/>
    <property type="evidence" value="ECO:0007669"/>
    <property type="project" value="UniProtKB-KW"/>
</dbReference>
<evidence type="ECO:0000313" key="9">
    <source>
        <dbReference type="EMBL" id="VFB17112.1"/>
    </source>
</evidence>
<name>A0A8H2QYP2_9FIRM</name>
<protein>
    <submittedName>
        <fullName evidence="9">Glutathione import ATP-binding protein GsiA</fullName>
        <ecNumber evidence="9">3.6.3.-</ecNumber>
    </submittedName>
</protein>